<gene>
    <name evidence="7" type="primary">csm4</name>
    <name evidence="7" type="ORF">CD122_09285</name>
</gene>
<dbReference type="EMBL" id="PPRF01000068">
    <property type="protein sequence ID" value="PNZ25820.1"/>
    <property type="molecule type" value="Genomic_DNA"/>
</dbReference>
<evidence type="ECO:0000256" key="1">
    <source>
        <dbReference type="ARBA" id="ARBA00005772"/>
    </source>
</evidence>
<feature type="domain" description="CRISPR type III-associated protein" evidence="5">
    <location>
        <begin position="7"/>
        <end position="197"/>
    </location>
</feature>
<evidence type="ECO:0000256" key="3">
    <source>
        <dbReference type="ARBA" id="ARBA00022884"/>
    </source>
</evidence>
<protein>
    <recommendedName>
        <fullName evidence="2">CRISPR system Cms protein Csm4</fullName>
    </recommendedName>
</protein>
<dbReference type="InterPro" id="IPR005537">
    <property type="entry name" value="RAMP_III_fam"/>
</dbReference>
<name>A0A2K3YJN7_9STAP</name>
<dbReference type="InterPro" id="IPR005510">
    <property type="entry name" value="Csm4"/>
</dbReference>
<dbReference type="GO" id="GO:0051607">
    <property type="term" value="P:defense response to virus"/>
    <property type="evidence" value="ECO:0007669"/>
    <property type="project" value="UniProtKB-KW"/>
</dbReference>
<dbReference type="Proteomes" id="UP000242752">
    <property type="component" value="Unassembled WGS sequence"/>
</dbReference>
<reference evidence="7 8" key="1">
    <citation type="submission" date="2017-08" db="EMBL/GenBank/DDBJ databases">
        <title>Draft genome sequences of 64 type strains of genus Staph aureus.</title>
        <authorList>
            <person name="Cole K."/>
            <person name="Golubchik T."/>
            <person name="Russell J."/>
            <person name="Foster D."/>
            <person name="Llewelyn M."/>
            <person name="Wilson D."/>
            <person name="Crook D."/>
            <person name="Paul J."/>
        </authorList>
    </citation>
    <scope>NUCLEOTIDE SEQUENCE [LARGE SCALE GENOMIC DNA]</scope>
    <source>
        <strain evidence="7 8">DSM 21968</strain>
    </source>
</reference>
<comment type="caution">
    <text evidence="7">The sequence shown here is derived from an EMBL/GenBank/DDBJ whole genome shotgun (WGS) entry which is preliminary data.</text>
</comment>
<dbReference type="InterPro" id="IPR040932">
    <property type="entry name" value="Csm4_C"/>
</dbReference>
<evidence type="ECO:0000256" key="4">
    <source>
        <dbReference type="ARBA" id="ARBA00023118"/>
    </source>
</evidence>
<proteinExistence type="inferred from homology"/>
<feature type="domain" description="Csm4 C-terminal" evidence="6">
    <location>
        <begin position="213"/>
        <end position="302"/>
    </location>
</feature>
<evidence type="ECO:0000259" key="5">
    <source>
        <dbReference type="Pfam" id="PF03787"/>
    </source>
</evidence>
<dbReference type="GO" id="GO:0003723">
    <property type="term" value="F:RNA binding"/>
    <property type="evidence" value="ECO:0007669"/>
    <property type="project" value="UniProtKB-KW"/>
</dbReference>
<sequence>MEIEIFKLQFKSPVHFGHKRLSDGEMTIAADTLFSALFIEALHLGMDTEWLLRELVISDTFPYEGSIYYLPKPLIRVESASSGNHKNFKKLKYVPAYHYKEYIDGKLTDEDAKDLSDIFNVGKYTLHTKVSLFNQMRDANEDSEPYSIGTFSFENNAGLFFIAKGSDKAIDQLKRVLLSLQYAGIGGKRSAGYGRFEVLSCQNEDIMKLMSNKGETSILLTTAMAKENEIEESCKGARYLLSKRSGFIQSVTYSKNLVKKRDFYSFAAGSAFINKFEGSIFNVGTQGNHPVYRYAKPLWLEV</sequence>
<comment type="similarity">
    <text evidence="1">Belongs to the CRISPR-associated Csm4 family.</text>
</comment>
<accession>A0A2K3YJN7</accession>
<dbReference type="Pfam" id="PF03787">
    <property type="entry name" value="RAMPs"/>
    <property type="match status" value="1"/>
</dbReference>
<dbReference type="OrthoDB" id="9792564at2"/>
<dbReference type="NCBIfam" id="TIGR01903">
    <property type="entry name" value="cas5_csm4"/>
    <property type="match status" value="1"/>
</dbReference>
<dbReference type="Pfam" id="PF17953">
    <property type="entry name" value="Csm4_C"/>
    <property type="match status" value="1"/>
</dbReference>
<evidence type="ECO:0000313" key="8">
    <source>
        <dbReference type="Proteomes" id="UP000242752"/>
    </source>
</evidence>
<organism evidence="7 8">
    <name type="scientific">Staphylococcus rostri</name>
    <dbReference type="NCBI Taxonomy" id="522262"/>
    <lineage>
        <taxon>Bacteria</taxon>
        <taxon>Bacillati</taxon>
        <taxon>Bacillota</taxon>
        <taxon>Bacilli</taxon>
        <taxon>Bacillales</taxon>
        <taxon>Staphylococcaceae</taxon>
        <taxon>Staphylococcus</taxon>
    </lineage>
</organism>
<evidence type="ECO:0000256" key="2">
    <source>
        <dbReference type="ARBA" id="ARBA00016109"/>
    </source>
</evidence>
<evidence type="ECO:0000313" key="7">
    <source>
        <dbReference type="EMBL" id="PNZ25820.1"/>
    </source>
</evidence>
<keyword evidence="8" id="KW-1185">Reference proteome</keyword>
<dbReference type="AlphaFoldDB" id="A0A2K3YJN7"/>
<dbReference type="RefSeq" id="WP_103358702.1">
    <property type="nucleotide sequence ID" value="NZ_PPRF01000068.1"/>
</dbReference>
<keyword evidence="4" id="KW-0051">Antiviral defense</keyword>
<keyword evidence="3" id="KW-0694">RNA-binding</keyword>
<evidence type="ECO:0000259" key="6">
    <source>
        <dbReference type="Pfam" id="PF17953"/>
    </source>
</evidence>